<feature type="non-terminal residue" evidence="2">
    <location>
        <position position="207"/>
    </location>
</feature>
<sequence>MADAWLPGAGRMPARQDGGALRGGAPRAVWLSGECDPRSVSARSAAADLLKEERPPHLVWHPGSGDVVQLVPVTRAALALGLPAGREGRACVQILVVAQSRVPFTGSLLIGVEAIVAWLETWGVARRWPAGPPLPSPQSYHALRSRRDWARGGHFGGSQVPLAERPDPGGIDIRRITGPDTPVAPIPAPRSPIGEPPAASLLLARPR</sequence>
<feature type="compositionally biased region" description="Basic and acidic residues" evidence="1">
    <location>
        <begin position="164"/>
        <end position="177"/>
    </location>
</feature>
<evidence type="ECO:0000313" key="3">
    <source>
        <dbReference type="Proteomes" id="UP000483004"/>
    </source>
</evidence>
<keyword evidence="3" id="KW-1185">Reference proteome</keyword>
<evidence type="ECO:0000313" key="2">
    <source>
        <dbReference type="EMBL" id="KAB2364198.1"/>
    </source>
</evidence>
<organism evidence="2 3">
    <name type="scientific">Actinomadura montaniterrae</name>
    <dbReference type="NCBI Taxonomy" id="1803903"/>
    <lineage>
        <taxon>Bacteria</taxon>
        <taxon>Bacillati</taxon>
        <taxon>Actinomycetota</taxon>
        <taxon>Actinomycetes</taxon>
        <taxon>Streptosporangiales</taxon>
        <taxon>Thermomonosporaceae</taxon>
        <taxon>Actinomadura</taxon>
    </lineage>
</organism>
<dbReference type="OrthoDB" id="581371at2"/>
<dbReference type="AlphaFoldDB" id="A0A6L3VJC7"/>
<feature type="region of interest" description="Disordered" evidence="1">
    <location>
        <begin position="1"/>
        <end position="22"/>
    </location>
</feature>
<protein>
    <submittedName>
        <fullName evidence="2">Uncharacterized protein</fullName>
    </submittedName>
</protein>
<gene>
    <name evidence="2" type="ORF">F9B16_42070</name>
</gene>
<dbReference type="Proteomes" id="UP000483004">
    <property type="component" value="Unassembled WGS sequence"/>
</dbReference>
<reference evidence="2 3" key="1">
    <citation type="submission" date="2019-09" db="EMBL/GenBank/DDBJ databases">
        <title>Actinomadura physcomitrii sp. nov., a novel actinomycete isolated from moss [Physcomitrium sphaericum (Ludw) Fuernr].</title>
        <authorList>
            <person name="Liu C."/>
            <person name="Zhuang X."/>
        </authorList>
    </citation>
    <scope>NUCLEOTIDE SEQUENCE [LARGE SCALE GENOMIC DNA]</scope>
    <source>
        <strain evidence="2 3">CYP1-1B</strain>
    </source>
</reference>
<evidence type="ECO:0000256" key="1">
    <source>
        <dbReference type="SAM" id="MobiDB-lite"/>
    </source>
</evidence>
<feature type="region of interest" description="Disordered" evidence="1">
    <location>
        <begin position="154"/>
        <end position="207"/>
    </location>
</feature>
<name>A0A6L3VJC7_9ACTN</name>
<accession>A0A6L3VJC7</accession>
<proteinExistence type="predicted"/>
<dbReference type="EMBL" id="WBMR01000226">
    <property type="protein sequence ID" value="KAB2364198.1"/>
    <property type="molecule type" value="Genomic_DNA"/>
</dbReference>
<comment type="caution">
    <text evidence="2">The sequence shown here is derived from an EMBL/GenBank/DDBJ whole genome shotgun (WGS) entry which is preliminary data.</text>
</comment>